<reference evidence="3" key="1">
    <citation type="journal article" date="2019" name="Int. J. Syst. Evol. Microbiol.">
        <title>The Global Catalogue of Microorganisms (GCM) 10K type strain sequencing project: providing services to taxonomists for standard genome sequencing and annotation.</title>
        <authorList>
            <consortium name="The Broad Institute Genomics Platform"/>
            <consortium name="The Broad Institute Genome Sequencing Center for Infectious Disease"/>
            <person name="Wu L."/>
            <person name="Ma J."/>
        </authorList>
    </citation>
    <scope>NUCLEOTIDE SEQUENCE [LARGE SCALE GENOMIC DNA]</scope>
    <source>
        <strain evidence="3">CGMCC 1.15474</strain>
    </source>
</reference>
<dbReference type="EMBL" id="JBHUIK010000007">
    <property type="protein sequence ID" value="MFD2216501.1"/>
    <property type="molecule type" value="Genomic_DNA"/>
</dbReference>
<dbReference type="Pfam" id="PF13192">
    <property type="entry name" value="Thioredoxin_3"/>
    <property type="match status" value="1"/>
</dbReference>
<gene>
    <name evidence="2" type="ORF">ACFSKK_22760</name>
</gene>
<evidence type="ECO:0000259" key="1">
    <source>
        <dbReference type="Pfam" id="PF13192"/>
    </source>
</evidence>
<evidence type="ECO:0000313" key="2">
    <source>
        <dbReference type="EMBL" id="MFD2216501.1"/>
    </source>
</evidence>
<dbReference type="InterPro" id="IPR036249">
    <property type="entry name" value="Thioredoxin-like_sf"/>
</dbReference>
<name>A0ABW5C5W7_9BACI</name>
<accession>A0ABW5C5W7</accession>
<dbReference type="Gene3D" id="3.40.30.10">
    <property type="entry name" value="Glutaredoxin"/>
    <property type="match status" value="1"/>
</dbReference>
<evidence type="ECO:0000313" key="3">
    <source>
        <dbReference type="Proteomes" id="UP001597318"/>
    </source>
</evidence>
<dbReference type="SUPFAM" id="SSF52833">
    <property type="entry name" value="Thioredoxin-like"/>
    <property type="match status" value="1"/>
</dbReference>
<dbReference type="RefSeq" id="WP_247347544.1">
    <property type="nucleotide sequence ID" value="NZ_CP095551.1"/>
</dbReference>
<dbReference type="InterPro" id="IPR012336">
    <property type="entry name" value="Thioredoxin-like_fold"/>
</dbReference>
<organism evidence="2 3">
    <name type="scientific">Metabacillus endolithicus</name>
    <dbReference type="NCBI Taxonomy" id="1535204"/>
    <lineage>
        <taxon>Bacteria</taxon>
        <taxon>Bacillati</taxon>
        <taxon>Bacillota</taxon>
        <taxon>Bacilli</taxon>
        <taxon>Bacillales</taxon>
        <taxon>Bacillaceae</taxon>
        <taxon>Metabacillus</taxon>
    </lineage>
</organism>
<feature type="domain" description="Thioredoxin-like fold" evidence="1">
    <location>
        <begin position="6"/>
        <end position="69"/>
    </location>
</feature>
<keyword evidence="3" id="KW-1185">Reference proteome</keyword>
<proteinExistence type="predicted"/>
<dbReference type="Proteomes" id="UP001597318">
    <property type="component" value="Unassembled WGS sequence"/>
</dbReference>
<sequence>MAKRLVEVFTSGCYLCDDVVKQVKDLACDNCEVVVYDLNEGCDTNECEAKAKEYGVKSVPAVAINGELVDCCKNNGIDIESIKAAGLGQG</sequence>
<comment type="caution">
    <text evidence="2">The sequence shown here is derived from an EMBL/GenBank/DDBJ whole genome shotgun (WGS) entry which is preliminary data.</text>
</comment>
<protein>
    <submittedName>
        <fullName evidence="2">Thioredoxin family protein</fullName>
    </submittedName>
</protein>